<evidence type="ECO:0000313" key="2">
    <source>
        <dbReference type="EMBL" id="KFM22474.1"/>
    </source>
</evidence>
<keyword evidence="3" id="KW-1185">Reference proteome</keyword>
<feature type="region of interest" description="Disordered" evidence="1">
    <location>
        <begin position="1"/>
        <end position="32"/>
    </location>
</feature>
<evidence type="ECO:0000313" key="3">
    <source>
        <dbReference type="Proteomes" id="UP000028924"/>
    </source>
</evidence>
<sequence>MEQADFRGISPWARGCRDQAGSDPPGTGQGILGTKRRLKKLCTRHRMPRARMPTAVTPSRVAGCKSQIHIGHSALTQP</sequence>
<dbReference type="AlphaFoldDB" id="A0A087S9S0"/>
<name>A0A087S9S0_AUXPR</name>
<comment type="caution">
    <text evidence="2">The sequence shown here is derived from an EMBL/GenBank/DDBJ whole genome shotgun (WGS) entry which is preliminary data.</text>
</comment>
<gene>
    <name evidence="2" type="ORF">F751_0111</name>
</gene>
<dbReference type="EMBL" id="APJO01000921">
    <property type="protein sequence ID" value="KFM22474.1"/>
    <property type="molecule type" value="Genomic_DNA"/>
</dbReference>
<organism evidence="2 3">
    <name type="scientific">Auxenochlorella protothecoides</name>
    <name type="common">Green microalga</name>
    <name type="synonym">Chlorella protothecoides</name>
    <dbReference type="NCBI Taxonomy" id="3075"/>
    <lineage>
        <taxon>Eukaryota</taxon>
        <taxon>Viridiplantae</taxon>
        <taxon>Chlorophyta</taxon>
        <taxon>core chlorophytes</taxon>
        <taxon>Trebouxiophyceae</taxon>
        <taxon>Chlorellales</taxon>
        <taxon>Chlorellaceae</taxon>
        <taxon>Auxenochlorella</taxon>
    </lineage>
</organism>
<dbReference type="GeneID" id="23611502"/>
<proteinExistence type="predicted"/>
<protein>
    <submittedName>
        <fullName evidence="2">Uncharacterized protein</fullName>
    </submittedName>
</protein>
<evidence type="ECO:0000256" key="1">
    <source>
        <dbReference type="SAM" id="MobiDB-lite"/>
    </source>
</evidence>
<accession>A0A087S9S0</accession>
<dbReference type="RefSeq" id="XP_011400439.1">
    <property type="nucleotide sequence ID" value="XM_011402137.1"/>
</dbReference>
<dbReference type="Proteomes" id="UP000028924">
    <property type="component" value="Unassembled WGS sequence"/>
</dbReference>
<reference evidence="2 3" key="1">
    <citation type="journal article" date="2014" name="BMC Genomics">
        <title>Oil accumulation mechanisms of the oleaginous microalga Chlorella protothecoides revealed through its genome, transcriptomes, and proteomes.</title>
        <authorList>
            <person name="Gao C."/>
            <person name="Wang Y."/>
            <person name="Shen Y."/>
            <person name="Yan D."/>
            <person name="He X."/>
            <person name="Dai J."/>
            <person name="Wu Q."/>
        </authorList>
    </citation>
    <scope>NUCLEOTIDE SEQUENCE [LARGE SCALE GENOMIC DNA]</scope>
    <source>
        <strain evidence="2 3">0710</strain>
    </source>
</reference>
<dbReference type="KEGG" id="apro:F751_0111"/>